<dbReference type="AlphaFoldDB" id="A0A327WEV8"/>
<protein>
    <recommendedName>
        <fullName evidence="4">Tetratricopeptide repeat protein</fullName>
    </recommendedName>
</protein>
<proteinExistence type="predicted"/>
<evidence type="ECO:0008006" key="4">
    <source>
        <dbReference type="Google" id="ProtNLM"/>
    </source>
</evidence>
<keyword evidence="1" id="KW-0732">Signal</keyword>
<dbReference type="InterPro" id="IPR011990">
    <property type="entry name" value="TPR-like_helical_dom_sf"/>
</dbReference>
<dbReference type="RefSeq" id="WP_111591575.1">
    <property type="nucleotide sequence ID" value="NZ_QLMA01000002.1"/>
</dbReference>
<name>A0A327WEV8_9BACT</name>
<dbReference type="Proteomes" id="UP000249819">
    <property type="component" value="Unassembled WGS sequence"/>
</dbReference>
<dbReference type="Gene3D" id="1.25.40.10">
    <property type="entry name" value="Tetratricopeptide repeat domain"/>
    <property type="match status" value="1"/>
</dbReference>
<feature type="signal peptide" evidence="1">
    <location>
        <begin position="1"/>
        <end position="20"/>
    </location>
</feature>
<dbReference type="SUPFAM" id="SSF48452">
    <property type="entry name" value="TPR-like"/>
    <property type="match status" value="1"/>
</dbReference>
<comment type="caution">
    <text evidence="2">The sequence shown here is derived from an EMBL/GenBank/DDBJ whole genome shotgun (WGS) entry which is preliminary data.</text>
</comment>
<keyword evidence="3" id="KW-1185">Reference proteome</keyword>
<evidence type="ECO:0000313" key="3">
    <source>
        <dbReference type="Proteomes" id="UP000249819"/>
    </source>
</evidence>
<gene>
    <name evidence="2" type="ORF">CLV59_102663</name>
</gene>
<organism evidence="2 3">
    <name type="scientific">Chitinophaga dinghuensis</name>
    <dbReference type="NCBI Taxonomy" id="1539050"/>
    <lineage>
        <taxon>Bacteria</taxon>
        <taxon>Pseudomonadati</taxon>
        <taxon>Bacteroidota</taxon>
        <taxon>Chitinophagia</taxon>
        <taxon>Chitinophagales</taxon>
        <taxon>Chitinophagaceae</taxon>
        <taxon>Chitinophaga</taxon>
    </lineage>
</organism>
<reference evidence="2 3" key="1">
    <citation type="submission" date="2018-06" db="EMBL/GenBank/DDBJ databases">
        <title>Genomic Encyclopedia of Archaeal and Bacterial Type Strains, Phase II (KMG-II): from individual species to whole genera.</title>
        <authorList>
            <person name="Goeker M."/>
        </authorList>
    </citation>
    <scope>NUCLEOTIDE SEQUENCE [LARGE SCALE GENOMIC DNA]</scope>
    <source>
        <strain evidence="2 3">DSM 29821</strain>
    </source>
</reference>
<feature type="chain" id="PRO_5016412381" description="Tetratricopeptide repeat protein" evidence="1">
    <location>
        <begin position="21"/>
        <end position="218"/>
    </location>
</feature>
<evidence type="ECO:0000256" key="1">
    <source>
        <dbReference type="SAM" id="SignalP"/>
    </source>
</evidence>
<sequence>MKRFFLSFLMIAGVYSATMAQSAQYEQVMSKNITELESPSTFTPAGLTEKAALFERIGDAEKTQWQPYYYAAYCNVMNALVTTDRNKVDGLADQAEADITKAEQMSPKNSEISCIKSLIATARLKIDPMNRGQQYGPIAASALEDAKTQNPENPRVYMLIGQSLYFTPEQFGGSKEKAKTLFELALQKFAAFKPAYKLDPTWGEGYTRGLLKSATEGK</sequence>
<evidence type="ECO:0000313" key="2">
    <source>
        <dbReference type="EMBL" id="RAJ85956.1"/>
    </source>
</evidence>
<accession>A0A327WEV8</accession>
<dbReference type="OrthoDB" id="1150971at2"/>
<dbReference type="EMBL" id="QLMA01000002">
    <property type="protein sequence ID" value="RAJ85956.1"/>
    <property type="molecule type" value="Genomic_DNA"/>
</dbReference>